<dbReference type="STRING" id="41688.A0A2N3NET9"/>
<reference evidence="3 4" key="1">
    <citation type="journal article" date="2017" name="G3 (Bethesda)">
        <title>First Draft Genome Sequence of the Pathogenic Fungus Lomentospora prolificans (Formerly Scedosporium prolificans).</title>
        <authorList>
            <person name="Luo R."/>
            <person name="Zimin A."/>
            <person name="Workman R."/>
            <person name="Fan Y."/>
            <person name="Pertea G."/>
            <person name="Grossman N."/>
            <person name="Wear M.P."/>
            <person name="Jia B."/>
            <person name="Miller H."/>
            <person name="Casadevall A."/>
            <person name="Timp W."/>
            <person name="Zhang S.X."/>
            <person name="Salzberg S.L."/>
        </authorList>
    </citation>
    <scope>NUCLEOTIDE SEQUENCE [LARGE SCALE GENOMIC DNA]</scope>
    <source>
        <strain evidence="3 4">JHH-5317</strain>
    </source>
</reference>
<accession>A0A2N3NET9</accession>
<dbReference type="GO" id="GO:0005739">
    <property type="term" value="C:mitochondrion"/>
    <property type="evidence" value="ECO:0007669"/>
    <property type="project" value="TreeGrafter"/>
</dbReference>
<evidence type="ECO:0000313" key="4">
    <source>
        <dbReference type="Proteomes" id="UP000233524"/>
    </source>
</evidence>
<dbReference type="PANTHER" id="PTHR21193">
    <property type="entry name" value="OXIDOREDUCTASE-LIKE DOMAIN-CONTAINING PROTEIN 1"/>
    <property type="match status" value="1"/>
</dbReference>
<dbReference type="OrthoDB" id="10064411at2759"/>
<evidence type="ECO:0000256" key="1">
    <source>
        <dbReference type="SAM" id="MobiDB-lite"/>
    </source>
</evidence>
<gene>
    <name evidence="3" type="ORF">jhhlp_002704</name>
</gene>
<dbReference type="Pfam" id="PF09791">
    <property type="entry name" value="Oxidored-like"/>
    <property type="match status" value="1"/>
</dbReference>
<dbReference type="InterPro" id="IPR039251">
    <property type="entry name" value="OXLD1"/>
</dbReference>
<feature type="compositionally biased region" description="Basic and acidic residues" evidence="1">
    <location>
        <begin position="180"/>
        <end position="194"/>
    </location>
</feature>
<proteinExistence type="predicted"/>
<feature type="region of interest" description="Disordered" evidence="1">
    <location>
        <begin position="170"/>
        <end position="194"/>
    </location>
</feature>
<organism evidence="3 4">
    <name type="scientific">Lomentospora prolificans</name>
    <dbReference type="NCBI Taxonomy" id="41688"/>
    <lineage>
        <taxon>Eukaryota</taxon>
        <taxon>Fungi</taxon>
        <taxon>Dikarya</taxon>
        <taxon>Ascomycota</taxon>
        <taxon>Pezizomycotina</taxon>
        <taxon>Sordariomycetes</taxon>
        <taxon>Hypocreomycetidae</taxon>
        <taxon>Microascales</taxon>
        <taxon>Microascaceae</taxon>
        <taxon>Lomentospora</taxon>
    </lineage>
</organism>
<sequence>MNPSLPARVRPLLSATRHTRLYATAKPKPSPQAHPRGPSTPAPTPPPEAPAKPTKTRGRKKKTDTPTAKASSSEPAVTPSPIREPTPAERAAVVFGAALSGPSRRRNIDPAAQATLVAGVLVPPKPGEPDNCCMSGCVNCVWDQYREDMEEWMAATAEADRRLAFAKGEPAKKSTGAAKQEARRVAEEGKKKVDMHAAVSMDDDGGGAETNWTTVEPQKLAKNLWDDELYRNIPVGIREFMKVEKKLKERHEREGTTGG</sequence>
<keyword evidence="4" id="KW-1185">Reference proteome</keyword>
<dbReference type="InterPro" id="IPR019180">
    <property type="entry name" value="Oxidoreductase-like_N"/>
</dbReference>
<dbReference type="EMBL" id="NLAX01000008">
    <property type="protein sequence ID" value="PKS10945.1"/>
    <property type="molecule type" value="Genomic_DNA"/>
</dbReference>
<dbReference type="InParanoid" id="A0A2N3NET9"/>
<evidence type="ECO:0000313" key="3">
    <source>
        <dbReference type="EMBL" id="PKS10945.1"/>
    </source>
</evidence>
<feature type="region of interest" description="Disordered" evidence="1">
    <location>
        <begin position="1"/>
        <end position="89"/>
    </location>
</feature>
<feature type="domain" description="Oxidoreductase-like" evidence="2">
    <location>
        <begin position="117"/>
        <end position="160"/>
    </location>
</feature>
<evidence type="ECO:0000259" key="2">
    <source>
        <dbReference type="Pfam" id="PF09791"/>
    </source>
</evidence>
<protein>
    <recommendedName>
        <fullName evidence="2">Oxidoreductase-like domain-containing protein</fullName>
    </recommendedName>
</protein>
<name>A0A2N3NET9_9PEZI</name>
<dbReference type="AlphaFoldDB" id="A0A2N3NET9"/>
<comment type="caution">
    <text evidence="3">The sequence shown here is derived from an EMBL/GenBank/DDBJ whole genome shotgun (WGS) entry which is preliminary data.</text>
</comment>
<dbReference type="PANTHER" id="PTHR21193:SF3">
    <property type="entry name" value="OXIDOREDUCTASE-LIKE DOMAIN-CONTAINING PROTEIN 1"/>
    <property type="match status" value="1"/>
</dbReference>
<feature type="compositionally biased region" description="Pro residues" evidence="1">
    <location>
        <begin position="28"/>
        <end position="50"/>
    </location>
</feature>
<dbReference type="VEuPathDB" id="FungiDB:jhhlp_002704"/>
<dbReference type="Proteomes" id="UP000233524">
    <property type="component" value="Unassembled WGS sequence"/>
</dbReference>